<dbReference type="RefSeq" id="WP_115492595.1">
    <property type="nucleotide sequence ID" value="NZ_JACHWW010000001.1"/>
</dbReference>
<dbReference type="AlphaFoldDB" id="A0A395LNA2"/>
<proteinExistence type="predicted"/>
<keyword evidence="2" id="KW-1003">Cell membrane</keyword>
<name>A0A395LNA2_9SPHN</name>
<keyword evidence="5" id="KW-0472">Membrane</keyword>
<accession>A0A395LNA2</accession>
<evidence type="ECO:0000256" key="1">
    <source>
        <dbReference type="ARBA" id="ARBA00004236"/>
    </source>
</evidence>
<comment type="caution">
    <text evidence="7">The sequence shown here is derived from an EMBL/GenBank/DDBJ whole genome shotgun (WGS) entry which is preliminary data.</text>
</comment>
<evidence type="ECO:0000256" key="6">
    <source>
        <dbReference type="SAM" id="MobiDB-lite"/>
    </source>
</evidence>
<sequence>MDAIVLIRTLGALALLLGVLTGALWAVRRFDLRLPGAMVRHPERRLELVERLGIDQRRSAVLIRRDDREHLVIISPEGQIVVETQPCREPRAETAACTSAAPSRRSLPKSFTALLDRSLSEPTEPGAESPPSKRKH</sequence>
<organism evidence="7 8">
    <name type="scientific">Alteriqipengyuania lutimaris</name>
    <dbReference type="NCBI Taxonomy" id="1538146"/>
    <lineage>
        <taxon>Bacteria</taxon>
        <taxon>Pseudomonadati</taxon>
        <taxon>Pseudomonadota</taxon>
        <taxon>Alphaproteobacteria</taxon>
        <taxon>Sphingomonadales</taxon>
        <taxon>Erythrobacteraceae</taxon>
        <taxon>Alteriqipengyuania</taxon>
    </lineage>
</organism>
<feature type="region of interest" description="Disordered" evidence="6">
    <location>
        <begin position="112"/>
        <end position="136"/>
    </location>
</feature>
<keyword evidence="3" id="KW-0812">Transmembrane</keyword>
<reference evidence="7 8" key="1">
    <citation type="submission" date="2018-07" db="EMBL/GenBank/DDBJ databases">
        <title>Erythrobacter nanhaiensis sp. nov., a novel member of the genus Erythrobacter isolated from the South China Sea.</title>
        <authorList>
            <person name="Chen X."/>
            <person name="Liu J."/>
        </authorList>
    </citation>
    <scope>NUCLEOTIDE SEQUENCE [LARGE SCALE GENOMIC DNA]</scope>
    <source>
        <strain evidence="7 8">S-5</strain>
    </source>
</reference>
<evidence type="ECO:0000256" key="2">
    <source>
        <dbReference type="ARBA" id="ARBA00022475"/>
    </source>
</evidence>
<evidence type="ECO:0000313" key="7">
    <source>
        <dbReference type="EMBL" id="RDS78372.1"/>
    </source>
</evidence>
<evidence type="ECO:0000256" key="3">
    <source>
        <dbReference type="ARBA" id="ARBA00022692"/>
    </source>
</evidence>
<dbReference type="InterPro" id="IPR022781">
    <property type="entry name" value="Flagellar_biosynth_FliO"/>
</dbReference>
<dbReference type="GO" id="GO:0016020">
    <property type="term" value="C:membrane"/>
    <property type="evidence" value="ECO:0007669"/>
    <property type="project" value="InterPro"/>
</dbReference>
<protein>
    <submittedName>
        <fullName evidence="7">Flagellar biogenesis protein</fullName>
    </submittedName>
</protein>
<dbReference type="OrthoDB" id="8456606at2"/>
<evidence type="ECO:0000313" key="8">
    <source>
        <dbReference type="Proteomes" id="UP000254101"/>
    </source>
</evidence>
<keyword evidence="7" id="KW-0969">Cilium</keyword>
<keyword evidence="8" id="KW-1185">Reference proteome</keyword>
<comment type="subcellular location">
    <subcellularLocation>
        <location evidence="1">Cell membrane</location>
    </subcellularLocation>
</comment>
<dbReference type="Pfam" id="PF04347">
    <property type="entry name" value="FliO"/>
    <property type="match status" value="1"/>
</dbReference>
<evidence type="ECO:0000256" key="5">
    <source>
        <dbReference type="ARBA" id="ARBA00023136"/>
    </source>
</evidence>
<dbReference type="GO" id="GO:0044781">
    <property type="term" value="P:bacterial-type flagellum organization"/>
    <property type="evidence" value="ECO:0007669"/>
    <property type="project" value="InterPro"/>
</dbReference>
<dbReference type="EMBL" id="QRBB01000001">
    <property type="protein sequence ID" value="RDS78372.1"/>
    <property type="molecule type" value="Genomic_DNA"/>
</dbReference>
<keyword evidence="7" id="KW-0966">Cell projection</keyword>
<dbReference type="Proteomes" id="UP000254101">
    <property type="component" value="Unassembled WGS sequence"/>
</dbReference>
<keyword evidence="4" id="KW-1133">Transmembrane helix</keyword>
<gene>
    <name evidence="7" type="ORF">DL238_12680</name>
</gene>
<evidence type="ECO:0000256" key="4">
    <source>
        <dbReference type="ARBA" id="ARBA00022989"/>
    </source>
</evidence>
<keyword evidence="7" id="KW-0282">Flagellum</keyword>